<evidence type="ECO:0000259" key="1">
    <source>
        <dbReference type="Pfam" id="PF06985"/>
    </source>
</evidence>
<sequence>MSSFNHYNNAPLPSSETFIRLLDLYPAKFDPEYSPETSTPPLECQISSVSIEALPAYKALSYAWETSLKIHPLSVSGQTLYITPSLATALQHLRHPTEHVILWIDQICISQDDHEEKSNQVPLMSQIYSRATQVLIWLGPAADGSDSLMDAWSAVGQAARDWGLESYYTKTRFPVLQNIIFRSNPTDEATIAFHKICETAWATFDLETTRAMAAWYRRPWFSRVWIVQEMCLGAHTDFICGHKQIPVEWVRHARQVYDFAAGYMVDGDTPPEVMESLNSVLRDPTAPLFAARSRRQNFNVRKSPESMGDTLFQILQRLYVGNTMQATDSRDRIYGLLALATDPLSLGIKPDYVGTQVEDVYTVVAAALIKQGELDVLGFAQSWKPDNKGTLPSWVPDWREPISPSFCSLGPSSPLHEPLFAASGRDMLDVGVRIRTHGGILELEGYVVDEIEEVGEPWFEPDATKPFNPAAYLKLLLHIEQLCTKSVAREYVSDQTPTRKAEAIWRIAIGDIEETATRKKWRATDSFFEGFQSCILSCRALQDPSIAVEARDFFQLNPENEDMATRYRSRMHEMRNKRPFLGKIGFVGMGPLGMEPGDVAVVVANARVPYVLRSRGEDSYVLLGEAYCDGVMDGEILTKREKQSFALL</sequence>
<dbReference type="PANTHER" id="PTHR24148">
    <property type="entry name" value="ANKYRIN REPEAT DOMAIN-CONTAINING PROTEIN 39 HOMOLOG-RELATED"/>
    <property type="match status" value="1"/>
</dbReference>
<feature type="domain" description="Heterokaryon incompatibility" evidence="1">
    <location>
        <begin position="57"/>
        <end position="229"/>
    </location>
</feature>
<protein>
    <submittedName>
        <fullName evidence="2">Heterokaryon incompatibility protein</fullName>
    </submittedName>
</protein>
<gene>
    <name evidence="2" type="ORF">BJ875DRAFT_46047</name>
</gene>
<dbReference type="AlphaFoldDB" id="A0A9P7YHX4"/>
<dbReference type="PANTHER" id="PTHR24148:SF73">
    <property type="entry name" value="HET DOMAIN PROTEIN (AFU_ORTHOLOGUE AFUA_8G01020)"/>
    <property type="match status" value="1"/>
</dbReference>
<evidence type="ECO:0000313" key="2">
    <source>
        <dbReference type="EMBL" id="KAG9233390.1"/>
    </source>
</evidence>
<organism evidence="2 3">
    <name type="scientific">Amylocarpus encephaloides</name>
    <dbReference type="NCBI Taxonomy" id="45428"/>
    <lineage>
        <taxon>Eukaryota</taxon>
        <taxon>Fungi</taxon>
        <taxon>Dikarya</taxon>
        <taxon>Ascomycota</taxon>
        <taxon>Pezizomycotina</taxon>
        <taxon>Leotiomycetes</taxon>
        <taxon>Helotiales</taxon>
        <taxon>Helotiales incertae sedis</taxon>
        <taxon>Amylocarpus</taxon>
    </lineage>
</organism>
<accession>A0A9P7YHX4</accession>
<reference evidence="2" key="1">
    <citation type="journal article" date="2021" name="IMA Fungus">
        <title>Genomic characterization of three marine fungi, including Emericellopsis atlantica sp. nov. with signatures of a generalist lifestyle and marine biomass degradation.</title>
        <authorList>
            <person name="Hagestad O.C."/>
            <person name="Hou L."/>
            <person name="Andersen J.H."/>
            <person name="Hansen E.H."/>
            <person name="Altermark B."/>
            <person name="Li C."/>
            <person name="Kuhnert E."/>
            <person name="Cox R.J."/>
            <person name="Crous P.W."/>
            <person name="Spatafora J.W."/>
            <person name="Lail K."/>
            <person name="Amirebrahimi M."/>
            <person name="Lipzen A."/>
            <person name="Pangilinan J."/>
            <person name="Andreopoulos W."/>
            <person name="Hayes R.D."/>
            <person name="Ng V."/>
            <person name="Grigoriev I.V."/>
            <person name="Jackson S.A."/>
            <person name="Sutton T.D.S."/>
            <person name="Dobson A.D.W."/>
            <person name="Rama T."/>
        </authorList>
    </citation>
    <scope>NUCLEOTIDE SEQUENCE</scope>
    <source>
        <strain evidence="2">TRa018bII</strain>
    </source>
</reference>
<dbReference type="EMBL" id="MU251503">
    <property type="protein sequence ID" value="KAG9233390.1"/>
    <property type="molecule type" value="Genomic_DNA"/>
</dbReference>
<keyword evidence="3" id="KW-1185">Reference proteome</keyword>
<name>A0A9P7YHX4_9HELO</name>
<dbReference type="InterPro" id="IPR010730">
    <property type="entry name" value="HET"/>
</dbReference>
<evidence type="ECO:0000313" key="3">
    <source>
        <dbReference type="Proteomes" id="UP000824998"/>
    </source>
</evidence>
<comment type="caution">
    <text evidence="2">The sequence shown here is derived from an EMBL/GenBank/DDBJ whole genome shotgun (WGS) entry which is preliminary data.</text>
</comment>
<proteinExistence type="predicted"/>
<dbReference type="InterPro" id="IPR052895">
    <property type="entry name" value="HetReg/Transcr_Mod"/>
</dbReference>
<dbReference type="OrthoDB" id="2157530at2759"/>
<dbReference type="Pfam" id="PF06985">
    <property type="entry name" value="HET"/>
    <property type="match status" value="1"/>
</dbReference>
<dbReference type="Pfam" id="PF26639">
    <property type="entry name" value="Het-6_barrel"/>
    <property type="match status" value="1"/>
</dbReference>
<dbReference type="Proteomes" id="UP000824998">
    <property type="component" value="Unassembled WGS sequence"/>
</dbReference>